<dbReference type="RefSeq" id="WP_097142056.1">
    <property type="nucleotide sequence ID" value="NZ_OBQD01000016.1"/>
</dbReference>
<dbReference type="OrthoDB" id="7826965at2"/>
<reference evidence="1 2" key="1">
    <citation type="submission" date="2017-08" db="EMBL/GenBank/DDBJ databases">
        <authorList>
            <person name="de Groot N.N."/>
        </authorList>
    </citation>
    <scope>NUCLEOTIDE SEQUENCE [LARGE SCALE GENOMIC DNA]</scope>
    <source>
        <strain evidence="1 2">JC85</strain>
    </source>
</reference>
<evidence type="ECO:0000313" key="1">
    <source>
        <dbReference type="EMBL" id="SOC45570.1"/>
    </source>
</evidence>
<name>A0A285UUS3_9HYPH</name>
<organism evidence="1 2">
    <name type="scientific">Rhizobium subbaraonis</name>
    <dbReference type="NCBI Taxonomy" id="908946"/>
    <lineage>
        <taxon>Bacteria</taxon>
        <taxon>Pseudomonadati</taxon>
        <taxon>Pseudomonadota</taxon>
        <taxon>Alphaproteobacteria</taxon>
        <taxon>Hyphomicrobiales</taxon>
        <taxon>Rhizobiaceae</taxon>
        <taxon>Rhizobium/Agrobacterium group</taxon>
        <taxon>Rhizobium</taxon>
    </lineage>
</organism>
<gene>
    <name evidence="1" type="ORF">SAMN05892877_11694</name>
</gene>
<protein>
    <submittedName>
        <fullName evidence="1">Uncharacterized protein</fullName>
    </submittedName>
</protein>
<dbReference type="Proteomes" id="UP000219167">
    <property type="component" value="Unassembled WGS sequence"/>
</dbReference>
<evidence type="ECO:0000313" key="2">
    <source>
        <dbReference type="Proteomes" id="UP000219167"/>
    </source>
</evidence>
<keyword evidence="2" id="KW-1185">Reference proteome</keyword>
<dbReference type="EMBL" id="OBQD01000016">
    <property type="protein sequence ID" value="SOC45570.1"/>
    <property type="molecule type" value="Genomic_DNA"/>
</dbReference>
<accession>A0A285UUS3</accession>
<proteinExistence type="predicted"/>
<sequence length="199" mass="21805">MFYLAEYPEDPPGYVNLSTSTEWEPWLNGVIPAALHADVRGRLRSNLKHILVGLEMKAALIVPHATRISGRSVLFEPYCQIMTFEFCVGVFSVCEGIGSAFWLRNQNDDGAAAARIAPNNWIGALVAVADPHGALDLDIKVRGVKATRDKIHQDQLGARTEIDWHAFDYGQSFVPAKDALAILLQVNAGDVPVATNLRP</sequence>
<dbReference type="AlphaFoldDB" id="A0A285UUS3"/>